<evidence type="ECO:0000313" key="7">
    <source>
        <dbReference type="RefSeq" id="XP_022094773.1"/>
    </source>
</evidence>
<feature type="region of interest" description="Disordered" evidence="2">
    <location>
        <begin position="1"/>
        <end position="23"/>
    </location>
</feature>
<feature type="transmembrane region" description="Helical" evidence="3">
    <location>
        <begin position="187"/>
        <end position="205"/>
    </location>
</feature>
<dbReference type="InterPro" id="IPR020846">
    <property type="entry name" value="MFS_dom"/>
</dbReference>
<feature type="transmembrane region" description="Helical" evidence="3">
    <location>
        <begin position="68"/>
        <end position="91"/>
    </location>
</feature>
<feature type="transmembrane region" description="Helical" evidence="3">
    <location>
        <begin position="382"/>
        <end position="401"/>
    </location>
</feature>
<sequence>MQSNQRSDRRQDRNSKAEKPSGTAVDGGWAWLVCLGAHLGQMVTVGYFTSLGVLYIEWKEHFDTSATASSWLLSLPWLTVSVLSLIIGALAQRLGVRRLAMVGGALIGLATILGSFATDIWQLYLCGVLSGTAASLLLPTGIIMITQYFKKRYALAIGLNFLGGTVGQMVFPPLIRLLIANYGWRGAMFILGAIKMNSAVGSALFRPKVKTEPVSDSRRQTSLEMEVMQGGESTESENRNGSQEKWAFLKVFTRVPFVLCLAAVFFYALGWVTHLSHLPSRAKEAGSTEDQGALLLTIFAVVSMTTRTAHGWFVDKGYIGSFQLQFGCLAGAALATSLNPVSDSYGFLVSCAVLLGACLGIASPLMNVILKTLVTEAEIPSAMSWFVAVFAVANGTGSVVAGKIYDITGGYTVTYLTGGGFFVASLSLLVLVSILKRRKKRRANYTRRTRNAGPGYRPNYLLYRRE</sequence>
<dbReference type="RefSeq" id="XP_022094773.1">
    <property type="nucleotide sequence ID" value="XM_022239081.1"/>
</dbReference>
<dbReference type="GO" id="GO:0016020">
    <property type="term" value="C:membrane"/>
    <property type="evidence" value="ECO:0007669"/>
    <property type="project" value="UniProtKB-SubCell"/>
</dbReference>
<evidence type="ECO:0000256" key="1">
    <source>
        <dbReference type="ARBA" id="ARBA00004141"/>
    </source>
</evidence>
<gene>
    <name evidence="6 7" type="primary">LOC110981479</name>
</gene>
<dbReference type="Proteomes" id="UP000694845">
    <property type="component" value="Unplaced"/>
</dbReference>
<dbReference type="GO" id="GO:0008028">
    <property type="term" value="F:monocarboxylic acid transmembrane transporter activity"/>
    <property type="evidence" value="ECO:0007669"/>
    <property type="project" value="TreeGrafter"/>
</dbReference>
<keyword evidence="3" id="KW-0472">Membrane</keyword>
<evidence type="ECO:0000313" key="6">
    <source>
        <dbReference type="RefSeq" id="XP_022094772.1"/>
    </source>
</evidence>
<dbReference type="OMA" id="FATDIWQ"/>
<feature type="transmembrane region" description="Helical" evidence="3">
    <location>
        <begin position="413"/>
        <end position="435"/>
    </location>
</feature>
<keyword evidence="3" id="KW-1133">Transmembrane helix</keyword>
<feature type="transmembrane region" description="Helical" evidence="3">
    <location>
        <begin position="292"/>
        <end position="310"/>
    </location>
</feature>
<dbReference type="InterPro" id="IPR050327">
    <property type="entry name" value="Proton-linked_MCT"/>
</dbReference>
<dbReference type="PANTHER" id="PTHR11360:SF284">
    <property type="entry name" value="EG:103B4.3 PROTEIN-RELATED"/>
    <property type="match status" value="1"/>
</dbReference>
<dbReference type="PROSITE" id="PS50850">
    <property type="entry name" value="MFS"/>
    <property type="match status" value="1"/>
</dbReference>
<feature type="domain" description="Major facilitator superfamily (MFS) profile" evidence="4">
    <location>
        <begin position="33"/>
        <end position="442"/>
    </location>
</feature>
<evidence type="ECO:0000259" key="4">
    <source>
        <dbReference type="PROSITE" id="PS50850"/>
    </source>
</evidence>
<feature type="transmembrane region" description="Helical" evidence="3">
    <location>
        <begin position="347"/>
        <end position="370"/>
    </location>
</feature>
<dbReference type="AlphaFoldDB" id="A0A8B7YQ12"/>
<dbReference type="InterPro" id="IPR036259">
    <property type="entry name" value="MFS_trans_sf"/>
</dbReference>
<feature type="compositionally biased region" description="Basic and acidic residues" evidence="2">
    <location>
        <begin position="212"/>
        <end position="221"/>
    </location>
</feature>
<evidence type="ECO:0000313" key="5">
    <source>
        <dbReference type="Proteomes" id="UP000694845"/>
    </source>
</evidence>
<dbReference type="GeneID" id="110981479"/>
<organism evidence="5 6">
    <name type="scientific">Acanthaster planci</name>
    <name type="common">Crown-of-thorns starfish</name>
    <dbReference type="NCBI Taxonomy" id="133434"/>
    <lineage>
        <taxon>Eukaryota</taxon>
        <taxon>Metazoa</taxon>
        <taxon>Echinodermata</taxon>
        <taxon>Eleutherozoa</taxon>
        <taxon>Asterozoa</taxon>
        <taxon>Asteroidea</taxon>
        <taxon>Valvatacea</taxon>
        <taxon>Valvatida</taxon>
        <taxon>Acanthasteridae</taxon>
        <taxon>Acanthaster</taxon>
    </lineage>
</organism>
<feature type="region of interest" description="Disordered" evidence="2">
    <location>
        <begin position="212"/>
        <end position="239"/>
    </location>
</feature>
<evidence type="ECO:0000256" key="2">
    <source>
        <dbReference type="SAM" id="MobiDB-lite"/>
    </source>
</evidence>
<dbReference type="SUPFAM" id="SSF103473">
    <property type="entry name" value="MFS general substrate transporter"/>
    <property type="match status" value="1"/>
</dbReference>
<feature type="transmembrane region" description="Helical" evidence="3">
    <location>
        <begin position="251"/>
        <end position="272"/>
    </location>
</feature>
<dbReference type="RefSeq" id="XP_022094772.1">
    <property type="nucleotide sequence ID" value="XM_022239080.1"/>
</dbReference>
<dbReference type="CDD" id="cd17352">
    <property type="entry name" value="MFS_MCT_SLC16"/>
    <property type="match status" value="1"/>
</dbReference>
<feature type="compositionally biased region" description="Basic and acidic residues" evidence="2">
    <location>
        <begin position="1"/>
        <end position="19"/>
    </location>
</feature>
<dbReference type="PANTHER" id="PTHR11360">
    <property type="entry name" value="MONOCARBOXYLATE TRANSPORTER"/>
    <property type="match status" value="1"/>
</dbReference>
<feature type="transmembrane region" description="Helical" evidence="3">
    <location>
        <begin position="122"/>
        <end position="146"/>
    </location>
</feature>
<feature type="transmembrane region" description="Helical" evidence="3">
    <location>
        <begin position="98"/>
        <end position="116"/>
    </location>
</feature>
<keyword evidence="3" id="KW-0812">Transmembrane</keyword>
<accession>A0A8B7YQ12</accession>
<proteinExistence type="predicted"/>
<reference evidence="6 7" key="1">
    <citation type="submission" date="2025-04" db="UniProtKB">
        <authorList>
            <consortium name="RefSeq"/>
        </authorList>
    </citation>
    <scope>IDENTIFICATION</scope>
</reference>
<dbReference type="OrthoDB" id="8055603at2759"/>
<dbReference type="KEGG" id="aplc:110981479"/>
<dbReference type="Gene3D" id="1.20.1250.20">
    <property type="entry name" value="MFS general substrate transporter like domains"/>
    <property type="match status" value="1"/>
</dbReference>
<name>A0A8B7YQ12_ACAPL</name>
<keyword evidence="5" id="KW-1185">Reference proteome</keyword>
<dbReference type="InterPro" id="IPR011701">
    <property type="entry name" value="MFS"/>
</dbReference>
<dbReference type="Pfam" id="PF07690">
    <property type="entry name" value="MFS_1"/>
    <property type="match status" value="1"/>
</dbReference>
<protein>
    <submittedName>
        <fullName evidence="6 7">Monocarboxylate transporter 13-like</fullName>
    </submittedName>
</protein>
<feature type="transmembrane region" description="Helical" evidence="3">
    <location>
        <begin position="29"/>
        <end position="56"/>
    </location>
</feature>
<comment type="subcellular location">
    <subcellularLocation>
        <location evidence="1">Membrane</location>
        <topology evidence="1">Multi-pass membrane protein</topology>
    </subcellularLocation>
</comment>
<evidence type="ECO:0000256" key="3">
    <source>
        <dbReference type="SAM" id="Phobius"/>
    </source>
</evidence>
<feature type="transmembrane region" description="Helical" evidence="3">
    <location>
        <begin position="153"/>
        <end position="175"/>
    </location>
</feature>
<feature type="transmembrane region" description="Helical" evidence="3">
    <location>
        <begin position="322"/>
        <end position="341"/>
    </location>
</feature>